<feature type="domain" description="CBS" evidence="3">
    <location>
        <begin position="8"/>
        <end position="67"/>
    </location>
</feature>
<evidence type="ECO:0000256" key="1">
    <source>
        <dbReference type="ARBA" id="ARBA00023122"/>
    </source>
</evidence>
<comment type="caution">
    <text evidence="4">The sequence shown here is derived from an EMBL/GenBank/DDBJ whole genome shotgun (WGS) entry which is preliminary data.</text>
</comment>
<dbReference type="InterPro" id="IPR046342">
    <property type="entry name" value="CBS_dom_sf"/>
</dbReference>
<name>A0A5C8P9B1_9HYPH</name>
<keyword evidence="5" id="KW-1185">Reference proteome</keyword>
<proteinExistence type="predicted"/>
<dbReference type="PANTHER" id="PTHR43080">
    <property type="entry name" value="CBS DOMAIN-CONTAINING PROTEIN CBSX3, MITOCHONDRIAL"/>
    <property type="match status" value="1"/>
</dbReference>
<dbReference type="Pfam" id="PF00571">
    <property type="entry name" value="CBS"/>
    <property type="match status" value="2"/>
</dbReference>
<accession>A0A5C8P9B1</accession>
<dbReference type="InterPro" id="IPR051257">
    <property type="entry name" value="Diverse_CBS-Domain"/>
</dbReference>
<dbReference type="SUPFAM" id="SSF54631">
    <property type="entry name" value="CBS-domain pair"/>
    <property type="match status" value="1"/>
</dbReference>
<dbReference type="SMART" id="SM00116">
    <property type="entry name" value="CBS"/>
    <property type="match status" value="2"/>
</dbReference>
<dbReference type="InterPro" id="IPR000644">
    <property type="entry name" value="CBS_dom"/>
</dbReference>
<sequence>MFVSDILQNKGTRVVAVTPDETLASAIATLSARRIGAVLVLDVDKSLVGILSERDILHALARRAGDAFGLRVEEVMTTPVVTCGPDHTVEHVMALMTEGRFRHLPVVQRGVLMGIVSIGDVVKWRLDETRQEAEDLRQYIAT</sequence>
<dbReference type="RefSeq" id="WP_147851589.1">
    <property type="nucleotide sequence ID" value="NZ_VDUZ01000060.1"/>
</dbReference>
<organism evidence="4 5">
    <name type="scientific">Vineibacter terrae</name>
    <dbReference type="NCBI Taxonomy" id="2586908"/>
    <lineage>
        <taxon>Bacteria</taxon>
        <taxon>Pseudomonadati</taxon>
        <taxon>Pseudomonadota</taxon>
        <taxon>Alphaproteobacteria</taxon>
        <taxon>Hyphomicrobiales</taxon>
        <taxon>Vineibacter</taxon>
    </lineage>
</organism>
<dbReference type="AlphaFoldDB" id="A0A5C8P9B1"/>
<evidence type="ECO:0000313" key="4">
    <source>
        <dbReference type="EMBL" id="TXL70377.1"/>
    </source>
</evidence>
<feature type="domain" description="CBS" evidence="3">
    <location>
        <begin position="76"/>
        <end position="132"/>
    </location>
</feature>
<dbReference type="InterPro" id="IPR044725">
    <property type="entry name" value="CBSX3_CBS_dom"/>
</dbReference>
<dbReference type="Gene3D" id="3.10.580.10">
    <property type="entry name" value="CBS-domain"/>
    <property type="match status" value="1"/>
</dbReference>
<dbReference type="PANTHER" id="PTHR43080:SF2">
    <property type="entry name" value="CBS DOMAIN-CONTAINING PROTEIN"/>
    <property type="match status" value="1"/>
</dbReference>
<evidence type="ECO:0000259" key="3">
    <source>
        <dbReference type="PROSITE" id="PS51371"/>
    </source>
</evidence>
<dbReference type="Proteomes" id="UP000321638">
    <property type="component" value="Unassembled WGS sequence"/>
</dbReference>
<dbReference type="OrthoDB" id="9807125at2"/>
<protein>
    <submittedName>
        <fullName evidence="4">CBS domain-containing protein</fullName>
    </submittedName>
</protein>
<gene>
    <name evidence="4" type="ORF">FHP25_34660</name>
</gene>
<dbReference type="EMBL" id="VDUZ01000060">
    <property type="protein sequence ID" value="TXL70377.1"/>
    <property type="molecule type" value="Genomic_DNA"/>
</dbReference>
<dbReference type="PROSITE" id="PS51371">
    <property type="entry name" value="CBS"/>
    <property type="match status" value="2"/>
</dbReference>
<reference evidence="4 5" key="1">
    <citation type="submission" date="2019-06" db="EMBL/GenBank/DDBJ databases">
        <title>New taxonomy in bacterial strain CC-CFT640, isolated from vineyard.</title>
        <authorList>
            <person name="Lin S.-Y."/>
            <person name="Tsai C.-F."/>
            <person name="Young C.-C."/>
        </authorList>
    </citation>
    <scope>NUCLEOTIDE SEQUENCE [LARGE SCALE GENOMIC DNA]</scope>
    <source>
        <strain evidence="4 5">CC-CFT640</strain>
    </source>
</reference>
<evidence type="ECO:0000256" key="2">
    <source>
        <dbReference type="PROSITE-ProRule" id="PRU00703"/>
    </source>
</evidence>
<keyword evidence="1 2" id="KW-0129">CBS domain</keyword>
<dbReference type="CDD" id="cd04623">
    <property type="entry name" value="CBS_pair_bac_euk"/>
    <property type="match status" value="1"/>
</dbReference>
<evidence type="ECO:0000313" key="5">
    <source>
        <dbReference type="Proteomes" id="UP000321638"/>
    </source>
</evidence>